<gene>
    <name evidence="1" type="ORF">TWF679_001303</name>
</gene>
<dbReference type="Proteomes" id="UP000614610">
    <property type="component" value="Unassembled WGS sequence"/>
</dbReference>
<proteinExistence type="predicted"/>
<reference evidence="1" key="1">
    <citation type="submission" date="2019-06" db="EMBL/GenBank/DDBJ databases">
        <authorList>
            <person name="Palmer J.M."/>
        </authorList>
    </citation>
    <scope>NUCLEOTIDE SEQUENCE</scope>
    <source>
        <strain evidence="1">TWF679</strain>
    </source>
</reference>
<organism evidence="1 2">
    <name type="scientific">Orbilia oligospora</name>
    <name type="common">Nematode-trapping fungus</name>
    <name type="synonym">Arthrobotrys oligospora</name>
    <dbReference type="NCBI Taxonomy" id="2813651"/>
    <lineage>
        <taxon>Eukaryota</taxon>
        <taxon>Fungi</taxon>
        <taxon>Dikarya</taxon>
        <taxon>Ascomycota</taxon>
        <taxon>Pezizomycotina</taxon>
        <taxon>Orbiliomycetes</taxon>
        <taxon>Orbiliales</taxon>
        <taxon>Orbiliaceae</taxon>
        <taxon>Orbilia</taxon>
    </lineage>
</organism>
<name>A0A8H8UVQ7_ORBOL</name>
<sequence length="75" mass="8609">MSASSVLLNTLLPKEGVGKRVDRYHNAAALHQYTEESHSVAYCSTRTYKCRSGIDQNLFRQLQQESRHIWSVVEL</sequence>
<evidence type="ECO:0000313" key="1">
    <source>
        <dbReference type="EMBL" id="KAF3199564.1"/>
    </source>
</evidence>
<accession>A0A8H8UVQ7</accession>
<comment type="caution">
    <text evidence="1">The sequence shown here is derived from an EMBL/GenBank/DDBJ whole genome shotgun (WGS) entry which is preliminary data.</text>
</comment>
<dbReference type="EMBL" id="WIWT01000117">
    <property type="protein sequence ID" value="KAF3199564.1"/>
    <property type="molecule type" value="Genomic_DNA"/>
</dbReference>
<protein>
    <submittedName>
        <fullName evidence="1">Uncharacterized protein</fullName>
    </submittedName>
</protein>
<dbReference type="AlphaFoldDB" id="A0A8H8UVQ7"/>
<evidence type="ECO:0000313" key="2">
    <source>
        <dbReference type="Proteomes" id="UP000614610"/>
    </source>
</evidence>